<feature type="non-terminal residue" evidence="2">
    <location>
        <position position="204"/>
    </location>
</feature>
<proteinExistence type="predicted"/>
<feature type="non-terminal residue" evidence="2">
    <location>
        <position position="1"/>
    </location>
</feature>
<name>A0A6J4P6J5_9ACTN</name>
<accession>A0A6J4P6J5</accession>
<feature type="compositionally biased region" description="Basic residues" evidence="1">
    <location>
        <begin position="83"/>
        <end position="105"/>
    </location>
</feature>
<dbReference type="EMBL" id="CADCUM010000125">
    <property type="protein sequence ID" value="CAA9404165.1"/>
    <property type="molecule type" value="Genomic_DNA"/>
</dbReference>
<dbReference type="AlphaFoldDB" id="A0A6J4P6J5"/>
<protein>
    <submittedName>
        <fullName evidence="2">Rhomboid family protein</fullName>
    </submittedName>
</protein>
<feature type="compositionally biased region" description="Basic residues" evidence="1">
    <location>
        <begin position="30"/>
        <end position="55"/>
    </location>
</feature>
<feature type="compositionally biased region" description="Basic residues" evidence="1">
    <location>
        <begin position="145"/>
        <end position="160"/>
    </location>
</feature>
<evidence type="ECO:0000256" key="1">
    <source>
        <dbReference type="SAM" id="MobiDB-lite"/>
    </source>
</evidence>
<reference evidence="2" key="1">
    <citation type="submission" date="2020-02" db="EMBL/GenBank/DDBJ databases">
        <authorList>
            <person name="Meier V. D."/>
        </authorList>
    </citation>
    <scope>NUCLEOTIDE SEQUENCE</scope>
    <source>
        <strain evidence="2">AVDCRST_MAG32</strain>
    </source>
</reference>
<gene>
    <name evidence="2" type="ORF">AVDCRST_MAG32-3157</name>
</gene>
<evidence type="ECO:0000313" key="2">
    <source>
        <dbReference type="EMBL" id="CAA9404165.1"/>
    </source>
</evidence>
<feature type="compositionally biased region" description="Basic and acidic residues" evidence="1">
    <location>
        <begin position="106"/>
        <end position="117"/>
    </location>
</feature>
<sequence length="204" mass="22869">ERPHPPARARLLGQRRDLDRRLRGAPLGRRDHRHRAGQLPRRRGHPARHDRRPGRHPLGAAAPRRIRPPGLQHRAAAGARVHGPARRARPRPGRHRDRVGGRRARHVGDRRGRDGPPRRLGPRLRLADVPAGARVLHPPAGGAPRRGRRLPRLRRRAPRRAARDTRRLVAGAPLRRGRRRPGRLVARLADAGGGAGRLRPRAVL</sequence>
<organism evidence="2">
    <name type="scientific">uncultured Nocardioides sp</name>
    <dbReference type="NCBI Taxonomy" id="198441"/>
    <lineage>
        <taxon>Bacteria</taxon>
        <taxon>Bacillati</taxon>
        <taxon>Actinomycetota</taxon>
        <taxon>Actinomycetes</taxon>
        <taxon>Propionibacteriales</taxon>
        <taxon>Nocardioidaceae</taxon>
        <taxon>Nocardioides</taxon>
        <taxon>environmental samples</taxon>
    </lineage>
</organism>
<feature type="region of interest" description="Disordered" evidence="1">
    <location>
        <begin position="1"/>
        <end position="166"/>
    </location>
</feature>